<protein>
    <submittedName>
        <fullName evidence="5">Kinase suppressor of Ras 2</fullName>
    </submittedName>
</protein>
<keyword evidence="5" id="KW-0808">Transferase</keyword>
<feature type="region of interest" description="Disordered" evidence="3">
    <location>
        <begin position="113"/>
        <end position="136"/>
    </location>
</feature>
<dbReference type="EMBL" id="REGN01005784">
    <property type="protein sequence ID" value="RNA12034.1"/>
    <property type="molecule type" value="Genomic_DNA"/>
</dbReference>
<dbReference type="PROSITE" id="PS00479">
    <property type="entry name" value="ZF_DAG_PE_1"/>
    <property type="match status" value="1"/>
</dbReference>
<dbReference type="GO" id="GO:0046872">
    <property type="term" value="F:metal ion binding"/>
    <property type="evidence" value="ECO:0007669"/>
    <property type="project" value="UniProtKB-KW"/>
</dbReference>
<accession>A0A3M7QLR8</accession>
<dbReference type="OrthoDB" id="774951at2759"/>
<feature type="compositionally biased region" description="Polar residues" evidence="3">
    <location>
        <begin position="113"/>
        <end position="129"/>
    </location>
</feature>
<sequence length="401" mass="44609">MICFISPCYSLLKYVLHFLINNIEKNTATDFVAPFFPKIKFFSESNCFFLSSASHPSPDLTLTFDQLCFNSKGTKVTTPPPFRKNSTGNPINQVNLNNPQLAALAAVLAKTNTQNKNPASESTSNMQRSSSHESHLRNKIQIVHQNDAASSAPQAENKADDNCFLATGDRRLSNSDKCGSELSSRCPSGQASPSLQSPGRFSKASNSMTNSIEAKSSQVNREHRFIKYVRIRNIKKCLVCRKPVWHGLKCKYCKFRCHKDCEKKVAQFCSVNSMSYFTNDLPVISVADNTEQPKFVQYSNTSSAASSTTASPALHNLNQSQLSESSTFNYSPSNSLTSAVFGFANKMVNSKNSTPITNHKPVKCVKDPHFMEIKKKLNSNSIQSYLGSVRKGRFERFILEK</sequence>
<dbReference type="Gene3D" id="3.30.60.20">
    <property type="match status" value="1"/>
</dbReference>
<dbReference type="InterPro" id="IPR002219">
    <property type="entry name" value="PKC_DAG/PE"/>
</dbReference>
<comment type="caution">
    <text evidence="5">The sequence shown here is derived from an EMBL/GenBank/DDBJ whole genome shotgun (WGS) entry which is preliminary data.</text>
</comment>
<evidence type="ECO:0000256" key="2">
    <source>
        <dbReference type="ARBA" id="ARBA00022833"/>
    </source>
</evidence>
<keyword evidence="5" id="KW-0418">Kinase</keyword>
<evidence type="ECO:0000313" key="6">
    <source>
        <dbReference type="Proteomes" id="UP000276133"/>
    </source>
</evidence>
<dbReference type="GO" id="GO:0016301">
    <property type="term" value="F:kinase activity"/>
    <property type="evidence" value="ECO:0007669"/>
    <property type="project" value="UniProtKB-KW"/>
</dbReference>
<name>A0A3M7QLR8_BRAPC</name>
<evidence type="ECO:0000256" key="3">
    <source>
        <dbReference type="SAM" id="MobiDB-lite"/>
    </source>
</evidence>
<keyword evidence="6" id="KW-1185">Reference proteome</keyword>
<dbReference type="AlphaFoldDB" id="A0A3M7QLR8"/>
<dbReference type="SUPFAM" id="SSF57889">
    <property type="entry name" value="Cysteine-rich domain"/>
    <property type="match status" value="1"/>
</dbReference>
<evidence type="ECO:0000313" key="5">
    <source>
        <dbReference type="EMBL" id="RNA12034.1"/>
    </source>
</evidence>
<feature type="domain" description="Phorbol-ester/DAG-type" evidence="4">
    <location>
        <begin position="222"/>
        <end position="269"/>
    </location>
</feature>
<reference evidence="5 6" key="1">
    <citation type="journal article" date="2018" name="Sci. Rep.">
        <title>Genomic signatures of local adaptation to the degree of environmental predictability in rotifers.</title>
        <authorList>
            <person name="Franch-Gras L."/>
            <person name="Hahn C."/>
            <person name="Garcia-Roger E.M."/>
            <person name="Carmona M.J."/>
            <person name="Serra M."/>
            <person name="Gomez A."/>
        </authorList>
    </citation>
    <scope>NUCLEOTIDE SEQUENCE [LARGE SCALE GENOMIC DNA]</scope>
    <source>
        <strain evidence="5">HYR1</strain>
    </source>
</reference>
<proteinExistence type="predicted"/>
<dbReference type="PROSITE" id="PS50081">
    <property type="entry name" value="ZF_DAG_PE_2"/>
    <property type="match status" value="1"/>
</dbReference>
<dbReference type="SMART" id="SM00109">
    <property type="entry name" value="C1"/>
    <property type="match status" value="1"/>
</dbReference>
<keyword evidence="2" id="KW-0862">Zinc</keyword>
<dbReference type="CDD" id="cd20812">
    <property type="entry name" value="C1_KSR"/>
    <property type="match status" value="1"/>
</dbReference>
<feature type="region of interest" description="Disordered" evidence="3">
    <location>
        <begin position="184"/>
        <end position="216"/>
    </location>
</feature>
<evidence type="ECO:0000259" key="4">
    <source>
        <dbReference type="PROSITE" id="PS50081"/>
    </source>
</evidence>
<dbReference type="InterPro" id="IPR046349">
    <property type="entry name" value="C1-like_sf"/>
</dbReference>
<gene>
    <name evidence="5" type="ORF">BpHYR1_015050</name>
</gene>
<dbReference type="Proteomes" id="UP000276133">
    <property type="component" value="Unassembled WGS sequence"/>
</dbReference>
<organism evidence="5 6">
    <name type="scientific">Brachionus plicatilis</name>
    <name type="common">Marine rotifer</name>
    <name type="synonym">Brachionus muelleri</name>
    <dbReference type="NCBI Taxonomy" id="10195"/>
    <lineage>
        <taxon>Eukaryota</taxon>
        <taxon>Metazoa</taxon>
        <taxon>Spiralia</taxon>
        <taxon>Gnathifera</taxon>
        <taxon>Rotifera</taxon>
        <taxon>Eurotatoria</taxon>
        <taxon>Monogononta</taxon>
        <taxon>Pseudotrocha</taxon>
        <taxon>Ploima</taxon>
        <taxon>Brachionidae</taxon>
        <taxon>Brachionus</taxon>
    </lineage>
</organism>
<keyword evidence="1" id="KW-0479">Metal-binding</keyword>
<evidence type="ECO:0000256" key="1">
    <source>
        <dbReference type="ARBA" id="ARBA00022723"/>
    </source>
</evidence>